<organism evidence="6 7">
    <name type="scientific">Lepeophtheirus salmonis</name>
    <name type="common">Salmon louse</name>
    <name type="synonym">Caligus salmonis</name>
    <dbReference type="NCBI Taxonomy" id="72036"/>
    <lineage>
        <taxon>Eukaryota</taxon>
        <taxon>Metazoa</taxon>
        <taxon>Ecdysozoa</taxon>
        <taxon>Arthropoda</taxon>
        <taxon>Crustacea</taxon>
        <taxon>Multicrustacea</taxon>
        <taxon>Hexanauplia</taxon>
        <taxon>Copepoda</taxon>
        <taxon>Siphonostomatoida</taxon>
        <taxon>Caligidae</taxon>
        <taxon>Lepeophtheirus</taxon>
    </lineage>
</organism>
<dbReference type="Pfam" id="PF03148">
    <property type="entry name" value="Tektin"/>
    <property type="match status" value="1"/>
</dbReference>
<dbReference type="PANTHER" id="PTHR19960:SF11">
    <property type="entry name" value="TEKTIN"/>
    <property type="match status" value="1"/>
</dbReference>
<dbReference type="PANTHER" id="PTHR19960">
    <property type="entry name" value="TEKTIN"/>
    <property type="match status" value="1"/>
</dbReference>
<feature type="region of interest" description="Disordered" evidence="5">
    <location>
        <begin position="514"/>
        <end position="541"/>
    </location>
</feature>
<sequence length="704" mass="80059">MGLTNYVSTYQHDFSGRDKGFRSRSRSMSAANLVNATQISPPAILRNGNYKTNNGFNRGLSESKGVTIDGREVSSRPVYQRSSKSYTEKPSSSPTPTLVTNDAIWTFPSSFFQVVNHGSRRDPGVTIDGRSANYNEGTQRIKRISKSQNNLHRYDYGDDVYDEQDSEENGVTIDGKSAPQPDYPKKVEKFYYGETSDGAPVAIPYTPKGVPSYHPVTVDGRLVGRSPSVNNISRLRHTSYNSRNKNMYHSHNAPRSYNSIGSTAPPIVNNYLDSHGLNPGLGNSGSTNFPSIYDSKPTASARMANYTRYSPGDWASSNMSHYNAADNSRNNSERIRHEAIRLIRDRDEKTVLTQRDADRRIGERIHDISFWRSEIQAEVERNMNEAHQLMDARKNLERALAETEGPLRITSENIYNREGRKGIDLVNDNVENALMGEVDTIKSSQTRLKKQLESVNHQLGIVRNTRHQLERDLANKDNALSIDHTCHQMKNTSRMINLHGGIDKIDPNVSIPETWSDNSNRNIQESQTARSHSQRMRSDVDNNLTNCANDMWSAWNNSNTNFQQRISETHDAHHKLQNHLSKTMQEIYDQEKYIEHLKKAIRDKAAPLKVSQSRLEARTHRPDIELCRDPPHHRLIEEVSQIQESVDLLNRKLNEAENSHQDLLINKNRLEHDLKVKSNSLFIDREKCLSSRKSFPVVSLATKL</sequence>
<dbReference type="OrthoDB" id="9886517at2759"/>
<comment type="subcellular location">
    <subcellularLocation>
        <location evidence="1">Cytoplasm</location>
    </subcellularLocation>
</comment>
<evidence type="ECO:0000256" key="5">
    <source>
        <dbReference type="SAM" id="MobiDB-lite"/>
    </source>
</evidence>
<name>A0A7R8CPX2_LEPSM</name>
<keyword evidence="7" id="KW-1185">Reference proteome</keyword>
<evidence type="ECO:0000313" key="6">
    <source>
        <dbReference type="EMBL" id="CAF2889975.1"/>
    </source>
</evidence>
<keyword evidence="3" id="KW-0963">Cytoplasm</keyword>
<dbReference type="EMBL" id="HG994582">
    <property type="protein sequence ID" value="CAF2889975.1"/>
    <property type="molecule type" value="Genomic_DNA"/>
</dbReference>
<dbReference type="GO" id="GO:0005929">
    <property type="term" value="C:cilium"/>
    <property type="evidence" value="ECO:0007669"/>
    <property type="project" value="UniProtKB-ARBA"/>
</dbReference>
<accession>A0A7R8CPX2</accession>
<dbReference type="GO" id="GO:0060271">
    <property type="term" value="P:cilium assembly"/>
    <property type="evidence" value="ECO:0007669"/>
    <property type="project" value="TreeGrafter"/>
</dbReference>
<feature type="compositionally biased region" description="Polar residues" evidence="5">
    <location>
        <begin position="514"/>
        <end position="531"/>
    </location>
</feature>
<dbReference type="PRINTS" id="PR00511">
    <property type="entry name" value="TEKTIN"/>
</dbReference>
<dbReference type="Proteomes" id="UP000675881">
    <property type="component" value="Chromosome 3"/>
</dbReference>
<evidence type="ECO:0000256" key="4">
    <source>
        <dbReference type="SAM" id="Coils"/>
    </source>
</evidence>
<feature type="coiled-coil region" evidence="4">
    <location>
        <begin position="632"/>
        <end position="673"/>
    </location>
</feature>
<evidence type="ECO:0000313" key="7">
    <source>
        <dbReference type="Proteomes" id="UP000675881"/>
    </source>
</evidence>
<dbReference type="GO" id="GO:0005737">
    <property type="term" value="C:cytoplasm"/>
    <property type="evidence" value="ECO:0007669"/>
    <property type="project" value="UniProtKB-SubCell"/>
</dbReference>
<dbReference type="InterPro" id="IPR048256">
    <property type="entry name" value="Tektin-like"/>
</dbReference>
<dbReference type="InterPro" id="IPR000435">
    <property type="entry name" value="Tektins"/>
</dbReference>
<keyword evidence="4" id="KW-0175">Coiled coil</keyword>
<dbReference type="GO" id="GO:0060294">
    <property type="term" value="P:cilium movement involved in cell motility"/>
    <property type="evidence" value="ECO:0007669"/>
    <property type="project" value="InterPro"/>
</dbReference>
<evidence type="ECO:0000256" key="2">
    <source>
        <dbReference type="ARBA" id="ARBA00007209"/>
    </source>
</evidence>
<protein>
    <submittedName>
        <fullName evidence="6">TEKT3</fullName>
    </submittedName>
</protein>
<evidence type="ECO:0000256" key="3">
    <source>
        <dbReference type="ARBA" id="ARBA00022490"/>
    </source>
</evidence>
<comment type="similarity">
    <text evidence="2">Belongs to the tektin family.</text>
</comment>
<dbReference type="GO" id="GO:0015630">
    <property type="term" value="C:microtubule cytoskeleton"/>
    <property type="evidence" value="ECO:0007669"/>
    <property type="project" value="TreeGrafter"/>
</dbReference>
<feature type="region of interest" description="Disordered" evidence="5">
    <location>
        <begin position="55"/>
        <end position="97"/>
    </location>
</feature>
<dbReference type="GO" id="GO:0005634">
    <property type="term" value="C:nucleus"/>
    <property type="evidence" value="ECO:0007669"/>
    <property type="project" value="TreeGrafter"/>
</dbReference>
<dbReference type="AlphaFoldDB" id="A0A7R8CPX2"/>
<proteinExistence type="inferred from homology"/>
<gene>
    <name evidence="6" type="ORF">LSAA_8142</name>
</gene>
<evidence type="ECO:0000256" key="1">
    <source>
        <dbReference type="ARBA" id="ARBA00004496"/>
    </source>
</evidence>
<feature type="compositionally biased region" description="Low complexity" evidence="5">
    <location>
        <begin position="82"/>
        <end position="97"/>
    </location>
</feature>
<reference evidence="6" key="1">
    <citation type="submission" date="2021-02" db="EMBL/GenBank/DDBJ databases">
        <authorList>
            <person name="Bekaert M."/>
        </authorList>
    </citation>
    <scope>NUCLEOTIDE SEQUENCE</scope>
    <source>
        <strain evidence="6">IoA-00</strain>
    </source>
</reference>